<dbReference type="InterPro" id="IPR010147">
    <property type="entry name" value="CRISPR-assoc_prot_CasD"/>
</dbReference>
<dbReference type="AlphaFoldDB" id="A0AB36RI40"/>
<dbReference type="GO" id="GO:0003723">
    <property type="term" value="F:RNA binding"/>
    <property type="evidence" value="ECO:0007669"/>
    <property type="project" value="InterPro"/>
</dbReference>
<dbReference type="InterPro" id="IPR013422">
    <property type="entry name" value="CRISPR-assoc_prot_Cas5_N"/>
</dbReference>
<proteinExistence type="predicted"/>
<keyword evidence="1" id="KW-0051">Antiviral defense</keyword>
<protein>
    <submittedName>
        <fullName evidence="2">Type I-E CRISPR-associated protein Cas5/CasD</fullName>
    </submittedName>
</protein>
<dbReference type="EMBL" id="NSGP01000017">
    <property type="protein sequence ID" value="PAT09634.1"/>
    <property type="molecule type" value="Genomic_DNA"/>
</dbReference>
<accession>A0AB36RI40</accession>
<sequence length="239" mass="26847">MKSSLLLLLKGPMQSWGDDSRYQTRATATTPTKSGIVGLIAAAQGRRRTDPVEDLAKLRLAIRVDQSGSLLRDYQTAQPWQTEPNDPAKLVTRYFLSDASFVAAVESDDRELLEAIAEALRKPQYPLFMGRRSCPVHPGLVIGVVDGAATQALQQHRHWYATKSHKMESPTKVYLPVYRDGGPGEEGAVPRQDVPLSFNPQHRRYGWREVVRDEDVEMTNPSGKDPQFHDDYFEAVMRA</sequence>
<dbReference type="Proteomes" id="UP000218041">
    <property type="component" value="Unassembled WGS sequence"/>
</dbReference>
<dbReference type="NCBIfam" id="TIGR02593">
    <property type="entry name" value="CRISPR_cas5"/>
    <property type="match status" value="1"/>
</dbReference>
<dbReference type="CDD" id="cd09645">
    <property type="entry name" value="Cas5_I-E"/>
    <property type="match status" value="1"/>
</dbReference>
<evidence type="ECO:0000313" key="2">
    <source>
        <dbReference type="EMBL" id="PAT09634.1"/>
    </source>
</evidence>
<dbReference type="GO" id="GO:0051607">
    <property type="term" value="P:defense response to virus"/>
    <property type="evidence" value="ECO:0007669"/>
    <property type="project" value="UniProtKB-KW"/>
</dbReference>
<comment type="caution">
    <text evidence="2">The sequence shown here is derived from an EMBL/GenBank/DDBJ whole genome shotgun (WGS) entry which is preliminary data.</text>
</comment>
<dbReference type="Pfam" id="PF09704">
    <property type="entry name" value="Cas_Cas5d"/>
    <property type="match status" value="1"/>
</dbReference>
<dbReference type="Gene3D" id="3.30.70.2660">
    <property type="match status" value="1"/>
</dbReference>
<evidence type="ECO:0000256" key="1">
    <source>
        <dbReference type="ARBA" id="ARBA00023118"/>
    </source>
</evidence>
<reference evidence="2 3" key="1">
    <citation type="submission" date="2017-08" db="EMBL/GenBank/DDBJ databases">
        <title>Whole genome sequences of 6 clinical strains closest to Corynebacterium imitans.</title>
        <authorList>
            <person name="Bernier A.-M."/>
            <person name="Burdz T."/>
            <person name="Bernard K."/>
        </authorList>
    </citation>
    <scope>NUCLEOTIDE SEQUENCE [LARGE SCALE GENOMIC DNA]</scope>
    <source>
        <strain evidence="2 3">NML92-0415</strain>
    </source>
</reference>
<name>A0AB36RI40_9CORY</name>
<dbReference type="RefSeq" id="WP_095555608.1">
    <property type="nucleotide sequence ID" value="NZ_NSGP01000017.1"/>
</dbReference>
<dbReference type="InterPro" id="IPR021124">
    <property type="entry name" value="CRISPR-assoc_prot_Cas5"/>
</dbReference>
<organism evidence="2 3">
    <name type="scientific">Corynebacterium hadale</name>
    <dbReference type="NCBI Taxonomy" id="2026255"/>
    <lineage>
        <taxon>Bacteria</taxon>
        <taxon>Bacillati</taxon>
        <taxon>Actinomycetota</taxon>
        <taxon>Actinomycetes</taxon>
        <taxon>Mycobacteriales</taxon>
        <taxon>Corynebacteriaceae</taxon>
        <taxon>Corynebacterium</taxon>
    </lineage>
</organism>
<evidence type="ECO:0000313" key="3">
    <source>
        <dbReference type="Proteomes" id="UP000218041"/>
    </source>
</evidence>
<gene>
    <name evidence="2" type="primary">cas5e</name>
    <name evidence="2" type="ORF">CKJ80_10270</name>
</gene>
<dbReference type="GO" id="GO:0043571">
    <property type="term" value="P:maintenance of CRISPR repeat elements"/>
    <property type="evidence" value="ECO:0007669"/>
    <property type="project" value="InterPro"/>
</dbReference>
<dbReference type="NCBIfam" id="TIGR01868">
    <property type="entry name" value="casD_Cas5e"/>
    <property type="match status" value="1"/>
</dbReference>